<proteinExistence type="predicted"/>
<reference evidence="3 4" key="1">
    <citation type="submission" date="2022-11" db="EMBL/GenBank/DDBJ databases">
        <title>Whole genome sequence of Eschrichtius robustus ER-17-0199.</title>
        <authorList>
            <person name="Bruniche-Olsen A."/>
            <person name="Black A.N."/>
            <person name="Fields C.J."/>
            <person name="Walden K."/>
            <person name="Dewoody J.A."/>
        </authorList>
    </citation>
    <scope>NUCLEOTIDE SEQUENCE [LARGE SCALE GENOMIC DNA]</scope>
    <source>
        <strain evidence="3">ER-17-0199</strain>
        <tissue evidence="3">Blubber</tissue>
    </source>
</reference>
<evidence type="ECO:0000313" key="4">
    <source>
        <dbReference type="Proteomes" id="UP001159641"/>
    </source>
</evidence>
<evidence type="ECO:0000256" key="1">
    <source>
        <dbReference type="SAM" id="SignalP"/>
    </source>
</evidence>
<sequence>MVSNSTHRCDECGLLFLAFFFFILALQNPEVVALRGGLNTILKNVIDCQLSRINEALITTILHLLNHPKTRQYVRADVELERILAPYTDFHYRHSPDTAEGQLK</sequence>
<keyword evidence="4" id="KW-1185">Reference proteome</keyword>
<dbReference type="PANTHER" id="PTHR13298">
    <property type="entry name" value="CYTOSOLIC REGULATOR PIANISSIMO"/>
    <property type="match status" value="1"/>
</dbReference>
<dbReference type="GO" id="GO:0038203">
    <property type="term" value="P:TORC2 signaling"/>
    <property type="evidence" value="ECO:0007669"/>
    <property type="project" value="TreeGrafter"/>
</dbReference>
<feature type="signal peptide" evidence="1">
    <location>
        <begin position="1"/>
        <end position="25"/>
    </location>
</feature>
<feature type="chain" id="PRO_5044286833" description="Rapamycin-insensitive companion of mTOR N-terminal domain-containing protein" evidence="1">
    <location>
        <begin position="26"/>
        <end position="104"/>
    </location>
</feature>
<dbReference type="Pfam" id="PF14664">
    <property type="entry name" value="RICTOR_N"/>
    <property type="match status" value="1"/>
</dbReference>
<dbReference type="EMBL" id="JAIQCJ010001787">
    <property type="protein sequence ID" value="KAJ8787525.1"/>
    <property type="molecule type" value="Genomic_DNA"/>
</dbReference>
<dbReference type="Proteomes" id="UP001159641">
    <property type="component" value="Unassembled WGS sequence"/>
</dbReference>
<dbReference type="GO" id="GO:0031932">
    <property type="term" value="C:TORC2 complex"/>
    <property type="evidence" value="ECO:0007669"/>
    <property type="project" value="InterPro"/>
</dbReference>
<evidence type="ECO:0000313" key="3">
    <source>
        <dbReference type="EMBL" id="KAJ8787525.1"/>
    </source>
</evidence>
<protein>
    <recommendedName>
        <fullName evidence="2">Rapamycin-insensitive companion of mTOR N-terminal domain-containing protein</fullName>
    </recommendedName>
</protein>
<evidence type="ECO:0000259" key="2">
    <source>
        <dbReference type="Pfam" id="PF14664"/>
    </source>
</evidence>
<dbReference type="InterPro" id="IPR028268">
    <property type="entry name" value="Pianissimo_fam"/>
</dbReference>
<comment type="caution">
    <text evidence="3">The sequence shown here is derived from an EMBL/GenBank/DDBJ whole genome shotgun (WGS) entry which is preliminary data.</text>
</comment>
<dbReference type="AlphaFoldDB" id="A0AB34H9B4"/>
<gene>
    <name evidence="3" type="ORF">J1605_023010</name>
</gene>
<dbReference type="GO" id="GO:0043539">
    <property type="term" value="F:protein serine/threonine kinase activator activity"/>
    <property type="evidence" value="ECO:0007669"/>
    <property type="project" value="TreeGrafter"/>
</dbReference>
<organism evidence="3 4">
    <name type="scientific">Eschrichtius robustus</name>
    <name type="common">California gray whale</name>
    <name type="synonym">Eschrichtius gibbosus</name>
    <dbReference type="NCBI Taxonomy" id="9764"/>
    <lineage>
        <taxon>Eukaryota</taxon>
        <taxon>Metazoa</taxon>
        <taxon>Chordata</taxon>
        <taxon>Craniata</taxon>
        <taxon>Vertebrata</taxon>
        <taxon>Euteleostomi</taxon>
        <taxon>Mammalia</taxon>
        <taxon>Eutheria</taxon>
        <taxon>Laurasiatheria</taxon>
        <taxon>Artiodactyla</taxon>
        <taxon>Whippomorpha</taxon>
        <taxon>Cetacea</taxon>
        <taxon>Mysticeti</taxon>
        <taxon>Eschrichtiidae</taxon>
        <taxon>Eschrichtius</taxon>
    </lineage>
</organism>
<dbReference type="InterPro" id="IPR028267">
    <property type="entry name" value="Pianissimo_N"/>
</dbReference>
<keyword evidence="1" id="KW-0732">Signal</keyword>
<name>A0AB34H9B4_ESCRO</name>
<feature type="domain" description="Rapamycin-insensitive companion of mTOR N-terminal" evidence="2">
    <location>
        <begin position="24"/>
        <end position="93"/>
    </location>
</feature>
<dbReference type="PANTHER" id="PTHR13298:SF11">
    <property type="entry name" value="RAPAMYCIN-INSENSITIVE COMPANION OF MTOR"/>
    <property type="match status" value="1"/>
</dbReference>
<accession>A0AB34H9B4</accession>
<dbReference type="GO" id="GO:0051897">
    <property type="term" value="P:positive regulation of phosphatidylinositol 3-kinase/protein kinase B signal transduction"/>
    <property type="evidence" value="ECO:0007669"/>
    <property type="project" value="TreeGrafter"/>
</dbReference>